<dbReference type="SUPFAM" id="SSF55781">
    <property type="entry name" value="GAF domain-like"/>
    <property type="match status" value="1"/>
</dbReference>
<dbReference type="CDD" id="cd01948">
    <property type="entry name" value="EAL"/>
    <property type="match status" value="1"/>
</dbReference>
<dbReference type="Gene3D" id="3.20.20.450">
    <property type="entry name" value="EAL domain"/>
    <property type="match status" value="1"/>
</dbReference>
<feature type="domain" description="EAL" evidence="1">
    <location>
        <begin position="166"/>
        <end position="397"/>
    </location>
</feature>
<evidence type="ECO:0000313" key="2">
    <source>
        <dbReference type="EMBL" id="AIS17473.1"/>
    </source>
</evidence>
<organism evidence="2 3">
    <name type="scientific">Pseudomonas rhizosphaerae</name>
    <dbReference type="NCBI Taxonomy" id="216142"/>
    <lineage>
        <taxon>Bacteria</taxon>
        <taxon>Pseudomonadati</taxon>
        <taxon>Pseudomonadota</taxon>
        <taxon>Gammaproteobacteria</taxon>
        <taxon>Pseudomonadales</taxon>
        <taxon>Pseudomonadaceae</taxon>
        <taxon>Pseudomonas</taxon>
    </lineage>
</organism>
<dbReference type="PANTHER" id="PTHR33121">
    <property type="entry name" value="CYCLIC DI-GMP PHOSPHODIESTERASE PDEF"/>
    <property type="match status" value="1"/>
</dbReference>
<dbReference type="InterPro" id="IPR029016">
    <property type="entry name" value="GAF-like_dom_sf"/>
</dbReference>
<dbReference type="OrthoDB" id="6168558at2"/>
<dbReference type="InterPro" id="IPR003018">
    <property type="entry name" value="GAF"/>
</dbReference>
<dbReference type="InterPro" id="IPR001633">
    <property type="entry name" value="EAL_dom"/>
</dbReference>
<dbReference type="PANTHER" id="PTHR33121:SF76">
    <property type="entry name" value="SIGNALING PROTEIN"/>
    <property type="match status" value="1"/>
</dbReference>
<reference evidence="2 3" key="1">
    <citation type="journal article" date="2015" name="J. Biotechnol.">
        <title>Complete genome sequence of Pseudomonas rhizosphaerae IH5T (=DSM 16299T), a phosphate-solubilizing rhizobacterium for bacterial biofertilizer.</title>
        <authorList>
            <person name="Kwak Y."/>
            <person name="Jung B.K."/>
            <person name="Shin J.H."/>
        </authorList>
    </citation>
    <scope>NUCLEOTIDE SEQUENCE [LARGE SCALE GENOMIC DNA]</scope>
    <source>
        <strain evidence="2">DSM 16299</strain>
    </source>
</reference>
<dbReference type="eggNOG" id="COG2203">
    <property type="taxonomic scope" value="Bacteria"/>
</dbReference>
<dbReference type="AlphaFoldDB" id="A0A089YM48"/>
<name>A0A089YM48_9PSED</name>
<dbReference type="EMBL" id="CP009533">
    <property type="protein sequence ID" value="AIS17473.1"/>
    <property type="molecule type" value="Genomic_DNA"/>
</dbReference>
<dbReference type="RefSeq" id="WP_043188867.1">
    <property type="nucleotide sequence ID" value="NZ_CP009533.1"/>
</dbReference>
<dbReference type="Pfam" id="PF01590">
    <property type="entry name" value="GAF"/>
    <property type="match status" value="1"/>
</dbReference>
<protein>
    <submittedName>
        <fullName evidence="2">Diguanylate phosphodiesterase</fullName>
    </submittedName>
</protein>
<dbReference type="PROSITE" id="PS50883">
    <property type="entry name" value="EAL"/>
    <property type="match status" value="1"/>
</dbReference>
<dbReference type="HOGENOM" id="CLU_000445_145_0_6"/>
<dbReference type="KEGG" id="prh:LT40_08685"/>
<dbReference type="Pfam" id="PF00563">
    <property type="entry name" value="EAL"/>
    <property type="match status" value="1"/>
</dbReference>
<evidence type="ECO:0000259" key="1">
    <source>
        <dbReference type="PROSITE" id="PS50883"/>
    </source>
</evidence>
<dbReference type="eggNOG" id="COG2200">
    <property type="taxonomic scope" value="Bacteria"/>
</dbReference>
<dbReference type="SUPFAM" id="SSF141868">
    <property type="entry name" value="EAL domain-like"/>
    <property type="match status" value="1"/>
</dbReference>
<accession>A0A089YM48</accession>
<dbReference type="STRING" id="216142.LT40_08685"/>
<dbReference type="Gene3D" id="3.30.450.40">
    <property type="match status" value="1"/>
</dbReference>
<keyword evidence="3" id="KW-1185">Reference proteome</keyword>
<evidence type="ECO:0000313" key="3">
    <source>
        <dbReference type="Proteomes" id="UP000029499"/>
    </source>
</evidence>
<dbReference type="GO" id="GO:0071111">
    <property type="term" value="F:cyclic-guanylate-specific phosphodiesterase activity"/>
    <property type="evidence" value="ECO:0007669"/>
    <property type="project" value="InterPro"/>
</dbReference>
<dbReference type="SMART" id="SM00052">
    <property type="entry name" value="EAL"/>
    <property type="match status" value="1"/>
</dbReference>
<gene>
    <name evidence="2" type="ORF">LT40_08685</name>
</gene>
<proteinExistence type="predicted"/>
<dbReference type="Proteomes" id="UP000029499">
    <property type="component" value="Chromosome"/>
</dbReference>
<dbReference type="SMART" id="SM00065">
    <property type="entry name" value="GAF"/>
    <property type="match status" value="1"/>
</dbReference>
<sequence>MTANNLMDLVALKPLSATEAGCVDRVLRAMRIHLGMDVAFVSHFRRIDRVFTHVDSASSVPLSPGDVLEMSAGYCRGVVSGELPGLIRDTGQLPAAMAVPQTPGLPIGAHMSVPIHLSDGRLYGTFCCFSHAPDPGLTERDLKMMRVFAELIAERLESDLEMVRDHDDKALRVLEVMQEQQPRVVYQPIYDLSNMRIAGWECLSRFSGKPVRPPDVWFKEAAEVGLGKQLECLAIGMALAGLARLAPDTYLSINCSPELVLSGELLGVLQDYPAERLVLELTEHAVVQDYVSLQVALQPLRVRGVRVAIDDAGAGYASMRHILQLRPDIIKLDMSLTRGIDQDFQRRAMASALIAFARETGSVIVAEGVETEAELAQLKRLGAANAQGFLLGRPEPL</sequence>
<dbReference type="InterPro" id="IPR050706">
    <property type="entry name" value="Cyclic-di-GMP_PDE-like"/>
</dbReference>
<dbReference type="InterPro" id="IPR035919">
    <property type="entry name" value="EAL_sf"/>
</dbReference>